<dbReference type="AlphaFoldDB" id="A0A9N9RXD8"/>
<keyword evidence="1" id="KW-1133">Transmembrane helix</keyword>
<dbReference type="Proteomes" id="UP001153620">
    <property type="component" value="Chromosome 2"/>
</dbReference>
<name>A0A9N9RXD8_9DIPT</name>
<evidence type="ECO:0000313" key="3">
    <source>
        <dbReference type="Proteomes" id="UP001153620"/>
    </source>
</evidence>
<dbReference type="EMBL" id="OU895878">
    <property type="protein sequence ID" value="CAG9804895.1"/>
    <property type="molecule type" value="Genomic_DNA"/>
</dbReference>
<organism evidence="2 3">
    <name type="scientific">Chironomus riparius</name>
    <dbReference type="NCBI Taxonomy" id="315576"/>
    <lineage>
        <taxon>Eukaryota</taxon>
        <taxon>Metazoa</taxon>
        <taxon>Ecdysozoa</taxon>
        <taxon>Arthropoda</taxon>
        <taxon>Hexapoda</taxon>
        <taxon>Insecta</taxon>
        <taxon>Pterygota</taxon>
        <taxon>Neoptera</taxon>
        <taxon>Endopterygota</taxon>
        <taxon>Diptera</taxon>
        <taxon>Nematocera</taxon>
        <taxon>Chironomoidea</taxon>
        <taxon>Chironomidae</taxon>
        <taxon>Chironominae</taxon>
        <taxon>Chironomus</taxon>
    </lineage>
</organism>
<reference evidence="2" key="2">
    <citation type="submission" date="2022-10" db="EMBL/GenBank/DDBJ databases">
        <authorList>
            <consortium name="ENA_rothamsted_submissions"/>
            <consortium name="culmorum"/>
            <person name="King R."/>
        </authorList>
    </citation>
    <scope>NUCLEOTIDE SEQUENCE</scope>
</reference>
<sequence length="152" mass="17833">MIYYDERHAVHQEGCLSLSCSGKFIAFIELLFYVFTFFSLKNYLNLEQAVILTLILTILSMMALALFVGSSLHDRMYILPWMWTKYSLVFLQIIRFIYLVIELAGTEKNPAGISPIFELLFLGYNVFALSIILELIEEIEPYTFKRFQYLRV</sequence>
<reference evidence="2" key="1">
    <citation type="submission" date="2022-01" db="EMBL/GenBank/DDBJ databases">
        <authorList>
            <person name="King R."/>
        </authorList>
    </citation>
    <scope>NUCLEOTIDE SEQUENCE</scope>
</reference>
<keyword evidence="1" id="KW-0812">Transmembrane</keyword>
<proteinExistence type="predicted"/>
<accession>A0A9N9RXD8</accession>
<feature type="transmembrane region" description="Helical" evidence="1">
    <location>
        <begin position="50"/>
        <end position="69"/>
    </location>
</feature>
<evidence type="ECO:0000256" key="1">
    <source>
        <dbReference type="SAM" id="Phobius"/>
    </source>
</evidence>
<keyword evidence="3" id="KW-1185">Reference proteome</keyword>
<keyword evidence="1" id="KW-0472">Membrane</keyword>
<gene>
    <name evidence="2" type="ORF">CHIRRI_LOCUS7772</name>
</gene>
<feature type="transmembrane region" description="Helical" evidence="1">
    <location>
        <begin position="81"/>
        <end position="101"/>
    </location>
</feature>
<evidence type="ECO:0000313" key="2">
    <source>
        <dbReference type="EMBL" id="CAG9804895.1"/>
    </source>
</evidence>
<protein>
    <submittedName>
        <fullName evidence="2">Uncharacterized protein</fullName>
    </submittedName>
</protein>
<feature type="transmembrane region" description="Helical" evidence="1">
    <location>
        <begin position="24"/>
        <end position="44"/>
    </location>
</feature>
<dbReference type="OrthoDB" id="7787291at2759"/>
<feature type="transmembrane region" description="Helical" evidence="1">
    <location>
        <begin position="113"/>
        <end position="136"/>
    </location>
</feature>